<dbReference type="OrthoDB" id="419711at2759"/>
<feature type="transmembrane region" description="Helical" evidence="1">
    <location>
        <begin position="236"/>
        <end position="257"/>
    </location>
</feature>
<dbReference type="PANTHER" id="PTHR12242">
    <property type="entry name" value="OS02G0130600 PROTEIN-RELATED"/>
    <property type="match status" value="1"/>
</dbReference>
<evidence type="ECO:0000313" key="2">
    <source>
        <dbReference type="EMBL" id="KAF9621414.1"/>
    </source>
</evidence>
<comment type="caution">
    <text evidence="2">The sequence shown here is derived from an EMBL/GenBank/DDBJ whole genome shotgun (WGS) entry which is preliminary data.</text>
</comment>
<reference evidence="2 3" key="1">
    <citation type="submission" date="2020-10" db="EMBL/GenBank/DDBJ databases">
        <title>The Coptis chinensis genome and diversification of protoberbering-type alkaloids.</title>
        <authorList>
            <person name="Wang B."/>
            <person name="Shu S."/>
            <person name="Song C."/>
            <person name="Liu Y."/>
        </authorList>
    </citation>
    <scope>NUCLEOTIDE SEQUENCE [LARGE SCALE GENOMIC DNA]</scope>
    <source>
        <strain evidence="2">HL-2020</strain>
        <tissue evidence="2">Leaf</tissue>
    </source>
</reference>
<proteinExistence type="predicted"/>
<feature type="transmembrane region" description="Helical" evidence="1">
    <location>
        <begin position="78"/>
        <end position="97"/>
    </location>
</feature>
<protein>
    <recommendedName>
        <fullName evidence="4">Transmembrane protein</fullName>
    </recommendedName>
</protein>
<dbReference type="GO" id="GO:0016020">
    <property type="term" value="C:membrane"/>
    <property type="evidence" value="ECO:0007669"/>
    <property type="project" value="TreeGrafter"/>
</dbReference>
<dbReference type="Proteomes" id="UP000631114">
    <property type="component" value="Unassembled WGS sequence"/>
</dbReference>
<accession>A0A835MBY7</accession>
<evidence type="ECO:0000313" key="3">
    <source>
        <dbReference type="Proteomes" id="UP000631114"/>
    </source>
</evidence>
<dbReference type="PANTHER" id="PTHR12242:SF6">
    <property type="entry name" value="PROTEIN ROLLING PROTEIN"/>
    <property type="match status" value="1"/>
</dbReference>
<feature type="transmembrane region" description="Helical" evidence="1">
    <location>
        <begin position="200"/>
        <end position="224"/>
    </location>
</feature>
<feature type="transmembrane region" description="Helical" evidence="1">
    <location>
        <begin position="109"/>
        <end position="134"/>
    </location>
</feature>
<feature type="transmembrane region" description="Helical" evidence="1">
    <location>
        <begin position="7"/>
        <end position="29"/>
    </location>
</feature>
<dbReference type="EMBL" id="JADFTS010000002">
    <property type="protein sequence ID" value="KAF9621414.1"/>
    <property type="molecule type" value="Genomic_DNA"/>
</dbReference>
<organism evidence="2 3">
    <name type="scientific">Coptis chinensis</name>
    <dbReference type="NCBI Taxonomy" id="261450"/>
    <lineage>
        <taxon>Eukaryota</taxon>
        <taxon>Viridiplantae</taxon>
        <taxon>Streptophyta</taxon>
        <taxon>Embryophyta</taxon>
        <taxon>Tracheophyta</taxon>
        <taxon>Spermatophyta</taxon>
        <taxon>Magnoliopsida</taxon>
        <taxon>Ranunculales</taxon>
        <taxon>Ranunculaceae</taxon>
        <taxon>Coptidoideae</taxon>
        <taxon>Coptis</taxon>
    </lineage>
</organism>
<gene>
    <name evidence="2" type="ORF">IFM89_020936</name>
</gene>
<keyword evidence="1" id="KW-1133">Transmembrane helix</keyword>
<feature type="transmembrane region" description="Helical" evidence="1">
    <location>
        <begin position="269"/>
        <end position="292"/>
    </location>
</feature>
<evidence type="ECO:0000256" key="1">
    <source>
        <dbReference type="SAM" id="Phobius"/>
    </source>
</evidence>
<dbReference type="AlphaFoldDB" id="A0A835MBY7"/>
<keyword evidence="3" id="KW-1185">Reference proteome</keyword>
<evidence type="ECO:0008006" key="4">
    <source>
        <dbReference type="Google" id="ProtNLM"/>
    </source>
</evidence>
<name>A0A835MBY7_9MAGN</name>
<keyword evidence="1" id="KW-0472">Membrane</keyword>
<keyword evidence="1" id="KW-0812">Transmembrane</keyword>
<sequence length="346" mass="39639">MALVIYWYDFICFAIIATSTFISFMVIWLKEGTGRYVEESMHENLLDSESDGCVGVTRSGLVSSTQLWTSCWRGLHPTWLMGLRLVSAVVMAGILAWDIQRYDTTIFLYYTEWTFSLTIFYFVLATIISASGLLGNSETPTSGHQRSNEFMRNDLEESKSTSSINFRRFQAKDIIKLQSIQEAEQNNVLRAGFWGSLMQIVYQTCAGAVVLTDAVFWFIIVPFLSIRHFCLSKLMVCMHTLNALFLLVETALNSLVMLQSFPSFRLVYFVLWSCLYVIVQWVLHACGFSWLAHKKFQCAALLNKVFPYIVNFYTSLGGHTLSLSLTPHGHLYGKIQTLCHRFRRKE</sequence>